<dbReference type="SUPFAM" id="SSF55729">
    <property type="entry name" value="Acyl-CoA N-acyltransferases (Nat)"/>
    <property type="match status" value="1"/>
</dbReference>
<evidence type="ECO:0000313" key="5">
    <source>
        <dbReference type="EMBL" id="BDR52984.1"/>
    </source>
</evidence>
<dbReference type="Gene3D" id="3.40.630.30">
    <property type="match status" value="1"/>
</dbReference>
<keyword evidence="2" id="KW-0012">Acyltransferase</keyword>
<protein>
    <recommendedName>
        <fullName evidence="4">N-acetyltransferase domain-containing protein</fullName>
    </recommendedName>
</protein>
<organism evidence="5 6">
    <name type="scientific">Bombiscardovia nodaiensis</name>
    <dbReference type="NCBI Taxonomy" id="2932181"/>
    <lineage>
        <taxon>Bacteria</taxon>
        <taxon>Bacillati</taxon>
        <taxon>Actinomycetota</taxon>
        <taxon>Actinomycetes</taxon>
        <taxon>Bifidobacteriales</taxon>
        <taxon>Bifidobacteriaceae</taxon>
        <taxon>Bombiscardovia</taxon>
    </lineage>
</organism>
<proteinExistence type="predicted"/>
<dbReference type="NCBIfam" id="TIGR01575">
    <property type="entry name" value="rimI"/>
    <property type="match status" value="1"/>
</dbReference>
<feature type="compositionally biased region" description="Basic and acidic residues" evidence="3">
    <location>
        <begin position="160"/>
        <end position="175"/>
    </location>
</feature>
<dbReference type="Proteomes" id="UP001321766">
    <property type="component" value="Chromosome"/>
</dbReference>
<evidence type="ECO:0000313" key="6">
    <source>
        <dbReference type="Proteomes" id="UP001321766"/>
    </source>
</evidence>
<evidence type="ECO:0000259" key="4">
    <source>
        <dbReference type="PROSITE" id="PS51186"/>
    </source>
</evidence>
<dbReference type="PANTHER" id="PTHR43877">
    <property type="entry name" value="AMINOALKYLPHOSPHONATE N-ACETYLTRANSFERASE-RELATED-RELATED"/>
    <property type="match status" value="1"/>
</dbReference>
<dbReference type="Pfam" id="PF00583">
    <property type="entry name" value="Acetyltransf_1"/>
    <property type="match status" value="1"/>
</dbReference>
<dbReference type="CDD" id="cd04301">
    <property type="entry name" value="NAT_SF"/>
    <property type="match status" value="1"/>
</dbReference>
<evidence type="ECO:0000256" key="1">
    <source>
        <dbReference type="ARBA" id="ARBA00022679"/>
    </source>
</evidence>
<keyword evidence="1" id="KW-0808">Transferase</keyword>
<reference evidence="5 6" key="1">
    <citation type="journal article" date="2023" name="Microbiol. Spectr.">
        <title>Symbiosis of Carpenter Bees with Uncharacterized Lactic Acid Bacteria Showing NAD Auxotrophy.</title>
        <authorList>
            <person name="Kawasaki S."/>
            <person name="Ozawa K."/>
            <person name="Mori T."/>
            <person name="Yamamoto A."/>
            <person name="Ito M."/>
            <person name="Ohkuma M."/>
            <person name="Sakamoto M."/>
            <person name="Matsutani M."/>
        </authorList>
    </citation>
    <scope>NUCLEOTIDE SEQUENCE [LARGE SCALE GENOMIC DNA]</scope>
    <source>
        <strain evidence="5 6">Kim37-2</strain>
    </source>
</reference>
<gene>
    <name evidence="5" type="ORF">KIM372_08910</name>
</gene>
<dbReference type="InterPro" id="IPR006464">
    <property type="entry name" value="AcTrfase_RimI/Ard1"/>
</dbReference>
<dbReference type="EMBL" id="AP026798">
    <property type="protein sequence ID" value="BDR52984.1"/>
    <property type="molecule type" value="Genomic_DNA"/>
</dbReference>
<evidence type="ECO:0000256" key="2">
    <source>
        <dbReference type="ARBA" id="ARBA00023315"/>
    </source>
</evidence>
<dbReference type="InterPro" id="IPR000182">
    <property type="entry name" value="GNAT_dom"/>
</dbReference>
<accession>A0ABN6S9X4</accession>
<evidence type="ECO:0000256" key="3">
    <source>
        <dbReference type="SAM" id="MobiDB-lite"/>
    </source>
</evidence>
<name>A0ABN6S9X4_9BIFI</name>
<dbReference type="PROSITE" id="PS51186">
    <property type="entry name" value="GNAT"/>
    <property type="match status" value="1"/>
</dbReference>
<sequence>MSIRPVNLGDVDQLVTLETAAFGKDGWTRGMLLQELQAPARTYLAYEQEGQVKAYGGFWYDGEDAEIMTLAVRPSSQGRGLGRALFSQLIEKARSQGAHRVLLEVRVDNEPALHLYQSFGFHKLGLRKRYYQPEGIDAYTMALDLPTQKSSLGPVGSEYSKNHKGQEQDMKRTEQ</sequence>
<dbReference type="InterPro" id="IPR016181">
    <property type="entry name" value="Acyl_CoA_acyltransferase"/>
</dbReference>
<feature type="region of interest" description="Disordered" evidence="3">
    <location>
        <begin position="151"/>
        <end position="175"/>
    </location>
</feature>
<keyword evidence="6" id="KW-1185">Reference proteome</keyword>
<dbReference type="InterPro" id="IPR050832">
    <property type="entry name" value="Bact_Acetyltransf"/>
</dbReference>
<feature type="domain" description="N-acetyltransferase" evidence="4">
    <location>
        <begin position="1"/>
        <end position="146"/>
    </location>
</feature>